<feature type="region of interest" description="Disordered" evidence="1">
    <location>
        <begin position="97"/>
        <end position="122"/>
    </location>
</feature>
<feature type="compositionally biased region" description="Polar residues" evidence="1">
    <location>
        <begin position="98"/>
        <end position="109"/>
    </location>
</feature>
<proteinExistence type="predicted"/>
<organism evidence="2 3">
    <name type="scientific">Galerina marginata (strain CBS 339.88)</name>
    <dbReference type="NCBI Taxonomy" id="685588"/>
    <lineage>
        <taxon>Eukaryota</taxon>
        <taxon>Fungi</taxon>
        <taxon>Dikarya</taxon>
        <taxon>Basidiomycota</taxon>
        <taxon>Agaricomycotina</taxon>
        <taxon>Agaricomycetes</taxon>
        <taxon>Agaricomycetidae</taxon>
        <taxon>Agaricales</taxon>
        <taxon>Agaricineae</taxon>
        <taxon>Strophariaceae</taxon>
        <taxon>Galerina</taxon>
    </lineage>
</organism>
<name>A0A067TXC6_GALM3</name>
<evidence type="ECO:0000313" key="3">
    <source>
        <dbReference type="Proteomes" id="UP000027222"/>
    </source>
</evidence>
<dbReference type="EMBL" id="KL142368">
    <property type="protein sequence ID" value="KDR84634.1"/>
    <property type="molecule type" value="Genomic_DNA"/>
</dbReference>
<dbReference type="Proteomes" id="UP000027222">
    <property type="component" value="Unassembled WGS sequence"/>
</dbReference>
<dbReference type="HOGENOM" id="CLU_1165891_0_0_1"/>
<evidence type="ECO:0000256" key="1">
    <source>
        <dbReference type="SAM" id="MobiDB-lite"/>
    </source>
</evidence>
<keyword evidence="3" id="KW-1185">Reference proteome</keyword>
<reference evidence="3" key="1">
    <citation type="journal article" date="2014" name="Proc. Natl. Acad. Sci. U.S.A.">
        <title>Extensive sampling of basidiomycete genomes demonstrates inadequacy of the white-rot/brown-rot paradigm for wood decay fungi.</title>
        <authorList>
            <person name="Riley R."/>
            <person name="Salamov A.A."/>
            <person name="Brown D.W."/>
            <person name="Nagy L.G."/>
            <person name="Floudas D."/>
            <person name="Held B.W."/>
            <person name="Levasseur A."/>
            <person name="Lombard V."/>
            <person name="Morin E."/>
            <person name="Otillar R."/>
            <person name="Lindquist E.A."/>
            <person name="Sun H."/>
            <person name="LaButti K.M."/>
            <person name="Schmutz J."/>
            <person name="Jabbour D."/>
            <person name="Luo H."/>
            <person name="Baker S.E."/>
            <person name="Pisabarro A.G."/>
            <person name="Walton J.D."/>
            <person name="Blanchette R.A."/>
            <person name="Henrissat B."/>
            <person name="Martin F."/>
            <person name="Cullen D."/>
            <person name="Hibbett D.S."/>
            <person name="Grigoriev I.V."/>
        </authorList>
    </citation>
    <scope>NUCLEOTIDE SEQUENCE [LARGE SCALE GENOMIC DNA]</scope>
    <source>
        <strain evidence="3">CBS 339.88</strain>
    </source>
</reference>
<accession>A0A067TXC6</accession>
<evidence type="ECO:0000313" key="2">
    <source>
        <dbReference type="EMBL" id="KDR84634.1"/>
    </source>
</evidence>
<protein>
    <submittedName>
        <fullName evidence="2">Uncharacterized protein</fullName>
    </submittedName>
</protein>
<sequence>MPLPSSRVDKTNASGVGHGKPVLKCIFSPEVGQSGMRVNAQTDQLRRQAKEETGDHALGYHSGVGCFSEDSGGIYLMAVMRMVSGLEIVIEDEERLQLGSSSRGDSISRLTPDAQRRHGQPDEVFLAKKEAMTNRRQDDGDRVMPHQAHAEFLLDIFVFVSPSSSVAVRASATSQLSPDEDSQNERASTRQDEDDIGSTNRKTMLSLADSEAGDGDGDNEGVKEVQAKKGRGMESGYE</sequence>
<feature type="region of interest" description="Disordered" evidence="1">
    <location>
        <begin position="170"/>
        <end position="238"/>
    </location>
</feature>
<gene>
    <name evidence="2" type="ORF">GALMADRAFT_206167</name>
</gene>
<dbReference type="AlphaFoldDB" id="A0A067TXC6"/>